<dbReference type="GO" id="GO:0046872">
    <property type="term" value="F:metal ion binding"/>
    <property type="evidence" value="ECO:0007669"/>
    <property type="project" value="UniProtKB-KW"/>
</dbReference>
<dbReference type="Gene3D" id="3.40.50.10380">
    <property type="entry name" value="Malic enzyme, N-terminal domain"/>
    <property type="match status" value="1"/>
</dbReference>
<dbReference type="Proteomes" id="UP000538566">
    <property type="component" value="Unassembled WGS sequence"/>
</dbReference>
<feature type="binding site" evidence="6">
    <location>
        <position position="262"/>
    </location>
    <ligand>
        <name>a divalent metal cation</name>
        <dbReference type="ChEBI" id="CHEBI:60240"/>
    </ligand>
</feature>
<dbReference type="GO" id="GO:0004470">
    <property type="term" value="F:malic enzyme activity"/>
    <property type="evidence" value="ECO:0007669"/>
    <property type="project" value="InterPro"/>
</dbReference>
<dbReference type="InterPro" id="IPR046346">
    <property type="entry name" value="Aminoacid_DH-like_N_sf"/>
</dbReference>
<dbReference type="InterPro" id="IPR012302">
    <property type="entry name" value="Malic_NAD-bd"/>
</dbReference>
<feature type="binding site" evidence="5">
    <location>
        <position position="412"/>
    </location>
    <ligand>
        <name>(S)-malate</name>
        <dbReference type="ChEBI" id="CHEBI:15589"/>
    </ligand>
</feature>
<feature type="binding site" evidence="5">
    <location>
        <position position="149"/>
    </location>
    <ligand>
        <name>(S)-malate</name>
        <dbReference type="ChEBI" id="CHEBI:15589"/>
    </ligand>
</feature>
<feature type="binding site" evidence="5">
    <location>
        <position position="449"/>
    </location>
    <ligand>
        <name>(S)-malate</name>
        <dbReference type="ChEBI" id="CHEBI:15589"/>
    </ligand>
</feature>
<evidence type="ECO:0000256" key="2">
    <source>
        <dbReference type="ARBA" id="ARBA00023002"/>
    </source>
</evidence>
<dbReference type="Pfam" id="PF00390">
    <property type="entry name" value="malic"/>
    <property type="match status" value="1"/>
</dbReference>
<dbReference type="PANTHER" id="PTHR23406">
    <property type="entry name" value="MALIC ENZYME-RELATED"/>
    <property type="match status" value="1"/>
</dbReference>
<dbReference type="AlphaFoldDB" id="A0A7W7EV31"/>
<evidence type="ECO:0000313" key="11">
    <source>
        <dbReference type="Proteomes" id="UP000538566"/>
    </source>
</evidence>
<dbReference type="PRINTS" id="PR00072">
    <property type="entry name" value="MALOXRDTASE"/>
</dbReference>
<dbReference type="SMART" id="SM00919">
    <property type="entry name" value="Malic_M"/>
    <property type="match status" value="1"/>
</dbReference>
<organism evidence="10 11">
    <name type="scientific">Novosphingobium taihuense</name>
    <dbReference type="NCBI Taxonomy" id="260085"/>
    <lineage>
        <taxon>Bacteria</taxon>
        <taxon>Pseudomonadati</taxon>
        <taxon>Pseudomonadota</taxon>
        <taxon>Alphaproteobacteria</taxon>
        <taxon>Sphingomonadales</taxon>
        <taxon>Sphingomonadaceae</taxon>
        <taxon>Novosphingobium</taxon>
    </lineage>
</organism>
<comment type="cofactor">
    <cofactor evidence="6">
        <name>Mg(2+)</name>
        <dbReference type="ChEBI" id="CHEBI:18420"/>
    </cofactor>
    <cofactor evidence="6">
        <name>Mn(2+)</name>
        <dbReference type="ChEBI" id="CHEBI:29035"/>
    </cofactor>
    <text evidence="6">Divalent metal cations. Prefers magnesium or manganese.</text>
</comment>
<dbReference type="NCBIfam" id="NF010052">
    <property type="entry name" value="PRK13529.1"/>
    <property type="match status" value="1"/>
</dbReference>
<dbReference type="InterPro" id="IPR037062">
    <property type="entry name" value="Malic_N_dom_sf"/>
</dbReference>
<evidence type="ECO:0000256" key="3">
    <source>
        <dbReference type="ARBA" id="ARBA00023027"/>
    </source>
</evidence>
<reference evidence="10 11" key="1">
    <citation type="submission" date="2020-08" db="EMBL/GenBank/DDBJ databases">
        <title>Genomic Encyclopedia of Type Strains, Phase IV (KMG-IV): sequencing the most valuable type-strain genomes for metagenomic binning, comparative biology and taxonomic classification.</title>
        <authorList>
            <person name="Goeker M."/>
        </authorList>
    </citation>
    <scope>NUCLEOTIDE SEQUENCE [LARGE SCALE GENOMIC DNA]</scope>
    <source>
        <strain evidence="10 11">DSM 17507</strain>
    </source>
</reference>
<feature type="active site" description="Proton donor" evidence="4">
    <location>
        <position position="96"/>
    </location>
</feature>
<dbReference type="PIRSF" id="PIRSF000106">
    <property type="entry name" value="ME"/>
    <property type="match status" value="1"/>
</dbReference>
<comment type="similarity">
    <text evidence="1 7">Belongs to the malic enzymes family.</text>
</comment>
<dbReference type="InterPro" id="IPR036291">
    <property type="entry name" value="NAD(P)-bd_dom_sf"/>
</dbReference>
<keyword evidence="2 10" id="KW-0560">Oxidoreductase</keyword>
<keyword evidence="3" id="KW-0520">NAD</keyword>
<dbReference type="GO" id="GO:0051287">
    <property type="term" value="F:NAD binding"/>
    <property type="evidence" value="ECO:0007669"/>
    <property type="project" value="InterPro"/>
</dbReference>
<dbReference type="EC" id="1.1.1.38" evidence="10"/>
<feature type="active site" description="Proton acceptor" evidence="4">
    <location>
        <position position="167"/>
    </location>
</feature>
<keyword evidence="6 7" id="KW-0479">Metal-binding</keyword>
<dbReference type="Pfam" id="PF03949">
    <property type="entry name" value="Malic_M"/>
    <property type="match status" value="1"/>
</dbReference>
<dbReference type="SMART" id="SM01274">
    <property type="entry name" value="malic"/>
    <property type="match status" value="1"/>
</dbReference>
<gene>
    <name evidence="10" type="ORF">GGR37_001119</name>
</gene>
<dbReference type="Gene3D" id="3.40.50.720">
    <property type="entry name" value="NAD(P)-binding Rossmann-like Domain"/>
    <property type="match status" value="1"/>
</dbReference>
<evidence type="ECO:0000256" key="5">
    <source>
        <dbReference type="PIRSR" id="PIRSR000106-2"/>
    </source>
</evidence>
<proteinExistence type="inferred from homology"/>
<dbReference type="SUPFAM" id="SSF53223">
    <property type="entry name" value="Aminoacid dehydrogenase-like, N-terminal domain"/>
    <property type="match status" value="1"/>
</dbReference>
<keyword evidence="11" id="KW-1185">Reference proteome</keyword>
<dbReference type="EMBL" id="JACHOA010000002">
    <property type="protein sequence ID" value="MBB4612860.1"/>
    <property type="molecule type" value="Genomic_DNA"/>
</dbReference>
<accession>A0A7W7EV31</accession>
<dbReference type="SUPFAM" id="SSF51735">
    <property type="entry name" value="NAD(P)-binding Rossmann-fold domains"/>
    <property type="match status" value="1"/>
</dbReference>
<sequence>MTAACHRVARSLLADPLTNKGTAFTDEERTANGLHGLLPPHIGTLESQIARRRLALAGMSDDFQRYVFLRDLQDTNEVLFHALVQSDLEGLLPIIYTPTVGEGCQRFSEVWRKPRGVFLSWPNRERMADILADPRFDRVKVIVVSDGERILGLGDQGAGGMGIPIGKLALYTACAGINPAQVLPILLDVGTDNQERREDPLYVGWRAPRVRGADYDAFLEDFVSTIERRFPGALLQWEDFSGKNAFDLLARYRHRLLSFNDDIQGTAATAAGTLLAAVRRTGIPLAQNRFVIFGFGAAGSGIAELLVRMLRAEGDDEQTARRRIWAIDQQGLITDALSDLPPQQAPFARPAAETANWTRSNTGAFPALYDTIVNVQPTVLIGTSGQKNAFDAPTIHRLAQDCAMPVVFPLSNPRSRAEAEPEDLIAWTGGRGIIGTGSPFAVPGVAQVNNVYVFPGVGLGALASGAREVTNAMFLAAARGLGELAPSDGPLLPPVTALREVAVRIATIVAEQAVLDGVATRPPAALTAEKIAGMMWHPSYA</sequence>
<dbReference type="GO" id="GO:0006108">
    <property type="term" value="P:malate metabolic process"/>
    <property type="evidence" value="ECO:0007669"/>
    <property type="project" value="TreeGrafter"/>
</dbReference>
<feature type="domain" description="Malic enzyme N-terminal" evidence="9">
    <location>
        <begin position="73"/>
        <end position="253"/>
    </location>
</feature>
<dbReference type="InterPro" id="IPR001891">
    <property type="entry name" value="Malic_OxRdtase"/>
</dbReference>
<dbReference type="PANTHER" id="PTHR23406:SF34">
    <property type="entry name" value="NAD-DEPENDENT MALIC ENZYME, MITOCHONDRIAL"/>
    <property type="match status" value="1"/>
</dbReference>
<evidence type="ECO:0000256" key="6">
    <source>
        <dbReference type="PIRSR" id="PIRSR000106-3"/>
    </source>
</evidence>
<feature type="binding site" evidence="6">
    <location>
        <position position="238"/>
    </location>
    <ligand>
        <name>a divalent metal cation</name>
        <dbReference type="ChEBI" id="CHEBI:60240"/>
    </ligand>
</feature>
<dbReference type="RefSeq" id="WP_246415462.1">
    <property type="nucleotide sequence ID" value="NZ_JACHOA010000002.1"/>
</dbReference>
<evidence type="ECO:0000313" key="10">
    <source>
        <dbReference type="EMBL" id="MBB4612860.1"/>
    </source>
</evidence>
<evidence type="ECO:0000256" key="1">
    <source>
        <dbReference type="ARBA" id="ARBA00008785"/>
    </source>
</evidence>
<comment type="caution">
    <text evidence="10">The sequence shown here is derived from an EMBL/GenBank/DDBJ whole genome shotgun (WGS) entry which is preliminary data.</text>
</comment>
<dbReference type="GO" id="GO:0016616">
    <property type="term" value="F:oxidoreductase activity, acting on the CH-OH group of donors, NAD or NADP as acceptor"/>
    <property type="evidence" value="ECO:0007669"/>
    <property type="project" value="InterPro"/>
</dbReference>
<evidence type="ECO:0000256" key="4">
    <source>
        <dbReference type="PIRSR" id="PIRSR000106-1"/>
    </source>
</evidence>
<feature type="binding site" evidence="6">
    <location>
        <position position="239"/>
    </location>
    <ligand>
        <name>a divalent metal cation</name>
        <dbReference type="ChEBI" id="CHEBI:60240"/>
    </ligand>
</feature>
<name>A0A7W7EV31_9SPHN</name>
<dbReference type="InterPro" id="IPR012301">
    <property type="entry name" value="Malic_N_dom"/>
</dbReference>
<feature type="domain" description="Malic enzyme NAD-binding" evidence="8">
    <location>
        <begin position="263"/>
        <end position="514"/>
    </location>
</feature>
<evidence type="ECO:0000259" key="9">
    <source>
        <dbReference type="SMART" id="SM01274"/>
    </source>
</evidence>
<evidence type="ECO:0000259" key="8">
    <source>
        <dbReference type="SMART" id="SM00919"/>
    </source>
</evidence>
<evidence type="ECO:0000256" key="7">
    <source>
        <dbReference type="RuleBase" id="RU003427"/>
    </source>
</evidence>
<protein>
    <submittedName>
        <fullName evidence="10">Malate dehydrogenase (Oxaloacetate-decarboxylating)</fullName>
        <ecNumber evidence="10">1.1.1.38</ecNumber>
    </submittedName>
</protein>